<reference evidence="5" key="1">
    <citation type="journal article" date="2019" name="Int. J. Syst. Evol. Microbiol.">
        <title>The Global Catalogue of Microorganisms (GCM) 10K type strain sequencing project: providing services to taxonomists for standard genome sequencing and annotation.</title>
        <authorList>
            <consortium name="The Broad Institute Genomics Platform"/>
            <consortium name="The Broad Institute Genome Sequencing Center for Infectious Disease"/>
            <person name="Wu L."/>
            <person name="Ma J."/>
        </authorList>
    </citation>
    <scope>NUCLEOTIDE SEQUENCE [LARGE SCALE GENOMIC DNA]</scope>
    <source>
        <strain evidence="5">CGMCC 4.1648</strain>
    </source>
</reference>
<dbReference type="InterPro" id="IPR022385">
    <property type="entry name" value="Rhs_assc_core"/>
</dbReference>
<dbReference type="InterPro" id="IPR050708">
    <property type="entry name" value="T6SS_VgrG/RHS"/>
</dbReference>
<evidence type="ECO:0000259" key="3">
    <source>
        <dbReference type="Pfam" id="PF25023"/>
    </source>
</evidence>
<feature type="domain" description="Teneurin-like YD-shell" evidence="3">
    <location>
        <begin position="1744"/>
        <end position="1844"/>
    </location>
</feature>
<evidence type="ECO:0000256" key="1">
    <source>
        <dbReference type="ARBA" id="ARBA00022737"/>
    </source>
</evidence>
<evidence type="ECO:0000256" key="2">
    <source>
        <dbReference type="SAM" id="MobiDB-lite"/>
    </source>
</evidence>
<feature type="region of interest" description="Disordered" evidence="2">
    <location>
        <begin position="1517"/>
        <end position="1549"/>
    </location>
</feature>
<dbReference type="PANTHER" id="PTHR32305:SF17">
    <property type="entry name" value="TRNA NUCLEASE WAPA"/>
    <property type="match status" value="1"/>
</dbReference>
<dbReference type="Pfam" id="PF25023">
    <property type="entry name" value="TEN_YD-shell"/>
    <property type="match status" value="1"/>
</dbReference>
<dbReference type="RefSeq" id="WP_380839746.1">
    <property type="nucleotide sequence ID" value="NZ_JBHMCZ010000002.1"/>
</dbReference>
<sequence>MPTGTWQVGIADRADRVSEGVDGAVVTVTAPSTGSVPVSLQLDYKTYQNLYGADWASRLTFVQFPECYLTTPDLEECSTYQELETVNDTKTKTITATVDTAADGTVTTPVSAPAAAVPGPGVMQAAYVHSSARQAVDGGGDKAVVGAVDSGAGEGGSFKATPLISSGKWAAGSSSGAFTWSYPLAVPPAPAGPAPQISFEYNSQSVDGKTATSSPQASWIGEGWDYDPGHIERRYRSCRDDAKETEAGVPNNTAKKDKTSDLCWVSHNAVMSLGGRTVELVRIGTTQLYRPQQDDGTRVELRTGGANSDNDGEHWIVTTTDGTKYFYGLNRIGDGHADTNSVFTVPVFGNHPGEPCHASTFAASRCNNDTNKRQAWHWGLDKVVDVHGNVMIVNWLKSTNHYAVNKKFKTPEAYDRGGLPDSIEYGLREGALGATPAAKIDFLLWQRCLQGATVCDSAKFDDTGNPASYRPWWDSPGNLNCKSTSKLCPAFPSFWNRLRLGGVTTYAHRPGVTGLAKVDTYLLNHAFPRDWYDTAPGLWLNSITRYGFRPGDTSGTLMSKAGVSFKPYVVGADASHPLTGHLKDQQLPNLVPRTAGDARPGFTRPRIGAVATEHGGDIEVTYKGGCKVQPTSVPENDNHGTCYPVRWSPDGEVEKPALAWFNKYVVHTVTETDRITGVSDRITTRYDYKNPAWGKSDDEFSRPELRTYSEWRGYQQVTTVKGKKIKPSASQPQTQSYTVTRYFRGAGGEVKDSKAAVTLLADDAPQYAGMVAESLTYDATGGRVVQRTLNFPWSRQTASRHRGSSLPALLAHRTGIQRSDAVQTVGTGWQAVRTETEFDPDHGLPVQEQSAVVKPNGTGETLSDHTCAKTEYVHNTDPDVYLIGLVKSVRTTATSCAAHATASPATQLLASTMTSYDNQPWGAAPLRGLATSVAEANGAGTSHSVVTTMTYDPLGRARTVKKPVVGTTETQYTPGDTGGPLTQTKVINPKGHTHVTTFDPGRGLALTETDTNGRITRKEYDAFGRLTKGWSPSRSSGSQSPDIQIAYQMAEATTTVTRPSAVTVQTLKDDGTYGKQVTVYDGLMRQVQTQSEAHGPGRIVTDTRYDDHGLVKEQTGGYLAKDDPTPAQFKRVSDSLVPSLTRTRYDGLGRALRVTTFHGGDTATVQSNTYGDTNTYSRSVGGAAPTTNTWLDARGRVILIQHYTNTNSGRWRDTRYSYDARGNRTKVVDPAGNEWTSTYDARGRLITSTDPDTGTTSYEYDDADRQTVASDLRGSVHTTYDELSRVTAVREGSATAAPVREYTFDTLPGALGKPVASIRHDASGDYVNRITGYDTGYRPTGRETVIPANSMTTGLSGTYGYSYTYTPTGKPLSVTLPAKGGLASEKVVTRYNSDGLAESTSGRSWYTADVTYSPYGEPLRTVSGPQPYRVWTTNFVDQHTGRLQRTVADRETAGSHRITDSHFAYDKAGNITANARKLTDGTTSVWDSQCFTYDALGELVHAWTSNITPTTGGTGCKAANGTAWGPRSDGWPSSGPVAEAPDTQSDVDAPDTALTDSLAAAAPATGTLNTGTTAYWQSFTFDAIGNRASLVEHNTADATKDVRFTYGYGKTVTGNGTTPSYRTQPHTLAYVSSTPSGSSSAYSYDAAGNTTVRDLAASTQQLKWSRENRLKTATVDGVTTTYVYDADGNRVLESSPSGSVLHLGETELTTAAGQITRATRTYNQPGAPSVVRSTVNGATTGHKLHVLLADHLGTSTTAVEMASGQPVTRRAHKPYGETRGTRPAWPSSLSYLGVGVDDTETGLTHLGAREYDQSTGRFLSADPVVDMADPLQMNGYAYSHNSPVTRSDPTGLYDPDMRNYCNANPQDCSGGRYVGKDKGQGKPQQYAKTKTYSSVDAAQRYINTSGKAAKKFRKLRLHQIMNLRKFAYGKYLEEIDEINDRGCRMEPGGRGGCRLGNMLTEKLVFEEQVEEILSRIDESWTSSNKPGEPGFDDEEFDMAFELAMEGRTVVARGSDDGAPGAKGNKSFDAWVDGERWEFKDLKTTSRKGITREIYSADEQGADVAFIKLRNVDEKMARSALNAVVRSHQKSNDLTAIRMQGDGYDFTHYLR</sequence>
<evidence type="ECO:0000313" key="4">
    <source>
        <dbReference type="EMBL" id="MFC5021790.1"/>
    </source>
</evidence>
<feature type="region of interest" description="Disordered" evidence="2">
    <location>
        <begin position="1762"/>
        <end position="1782"/>
    </location>
</feature>
<comment type="caution">
    <text evidence="4">The sequence shown here is derived from an EMBL/GenBank/DDBJ whole genome shotgun (WGS) entry which is preliminary data.</text>
</comment>
<dbReference type="InterPro" id="IPR006530">
    <property type="entry name" value="YD"/>
</dbReference>
<dbReference type="NCBIfam" id="TIGR01643">
    <property type="entry name" value="YD_repeat_2x"/>
    <property type="match status" value="1"/>
</dbReference>
<dbReference type="Proteomes" id="UP001595829">
    <property type="component" value="Unassembled WGS sequence"/>
</dbReference>
<gene>
    <name evidence="4" type="ORF">ACFPM3_06455</name>
</gene>
<dbReference type="PANTHER" id="PTHR32305">
    <property type="match status" value="1"/>
</dbReference>
<organism evidence="4 5">
    <name type="scientific">Streptomyces coeruleoprunus</name>
    <dbReference type="NCBI Taxonomy" id="285563"/>
    <lineage>
        <taxon>Bacteria</taxon>
        <taxon>Bacillati</taxon>
        <taxon>Actinomycetota</taxon>
        <taxon>Actinomycetes</taxon>
        <taxon>Kitasatosporales</taxon>
        <taxon>Streptomycetaceae</taxon>
        <taxon>Streptomyces</taxon>
    </lineage>
</organism>
<dbReference type="InterPro" id="IPR031325">
    <property type="entry name" value="RHS_repeat"/>
</dbReference>
<accession>A0ABV9XC91</accession>
<name>A0ABV9XC91_9ACTN</name>
<dbReference type="Gene3D" id="2.180.10.10">
    <property type="entry name" value="RHS repeat-associated core"/>
    <property type="match status" value="2"/>
</dbReference>
<keyword evidence="5" id="KW-1185">Reference proteome</keyword>
<dbReference type="EMBL" id="JBHSJD010000002">
    <property type="protein sequence ID" value="MFC5021790.1"/>
    <property type="molecule type" value="Genomic_DNA"/>
</dbReference>
<proteinExistence type="predicted"/>
<dbReference type="NCBIfam" id="TIGR03696">
    <property type="entry name" value="Rhs_assc_core"/>
    <property type="match status" value="1"/>
</dbReference>
<dbReference type="InterPro" id="IPR056823">
    <property type="entry name" value="TEN-like_YD-shell"/>
</dbReference>
<protein>
    <submittedName>
        <fullName evidence="4">RHS repeat-associated core domain-containing protein</fullName>
    </submittedName>
</protein>
<evidence type="ECO:0000313" key="5">
    <source>
        <dbReference type="Proteomes" id="UP001595829"/>
    </source>
</evidence>
<keyword evidence="1" id="KW-0677">Repeat</keyword>
<dbReference type="Pfam" id="PF05593">
    <property type="entry name" value="RHS_repeat"/>
    <property type="match status" value="3"/>
</dbReference>